<dbReference type="AlphaFoldDB" id="A0A4U0WW75"/>
<evidence type="ECO:0000256" key="1">
    <source>
        <dbReference type="SAM" id="MobiDB-lite"/>
    </source>
</evidence>
<feature type="region of interest" description="Disordered" evidence="1">
    <location>
        <begin position="214"/>
        <end position="236"/>
    </location>
</feature>
<reference evidence="2 3" key="1">
    <citation type="submission" date="2017-03" db="EMBL/GenBank/DDBJ databases">
        <title>Genomes of endolithic fungi from Antarctica.</title>
        <authorList>
            <person name="Coleine C."/>
            <person name="Masonjones S."/>
            <person name="Stajich J.E."/>
        </authorList>
    </citation>
    <scope>NUCLEOTIDE SEQUENCE [LARGE SCALE GENOMIC DNA]</scope>
    <source>
        <strain evidence="2 3">CCFEE 5184</strain>
    </source>
</reference>
<dbReference type="EMBL" id="NAJQ01000600">
    <property type="protein sequence ID" value="TKA67026.1"/>
    <property type="molecule type" value="Genomic_DNA"/>
</dbReference>
<dbReference type="Gene3D" id="2.40.50.140">
    <property type="entry name" value="Nucleic acid-binding proteins"/>
    <property type="match status" value="1"/>
</dbReference>
<dbReference type="InterPro" id="IPR012340">
    <property type="entry name" value="NA-bd_OB-fold"/>
</dbReference>
<dbReference type="Proteomes" id="UP000309340">
    <property type="component" value="Unassembled WGS sequence"/>
</dbReference>
<keyword evidence="3" id="KW-1185">Reference proteome</keyword>
<proteinExistence type="predicted"/>
<feature type="region of interest" description="Disordered" evidence="1">
    <location>
        <begin position="414"/>
        <end position="438"/>
    </location>
</feature>
<feature type="compositionally biased region" description="Polar residues" evidence="1">
    <location>
        <begin position="109"/>
        <end position="121"/>
    </location>
</feature>
<dbReference type="SUPFAM" id="SSF50249">
    <property type="entry name" value="Nucleic acid-binding proteins"/>
    <property type="match status" value="1"/>
</dbReference>
<name>A0A4U0WW75_9PEZI</name>
<protein>
    <submittedName>
        <fullName evidence="2">Uncharacterized protein</fullName>
    </submittedName>
</protein>
<dbReference type="OrthoDB" id="5378679at2759"/>
<gene>
    <name evidence="2" type="ORF">B0A55_12121</name>
</gene>
<feature type="region of interest" description="Disordered" evidence="1">
    <location>
        <begin position="109"/>
        <end position="149"/>
    </location>
</feature>
<organism evidence="2 3">
    <name type="scientific">Friedmanniomyces simplex</name>
    <dbReference type="NCBI Taxonomy" id="329884"/>
    <lineage>
        <taxon>Eukaryota</taxon>
        <taxon>Fungi</taxon>
        <taxon>Dikarya</taxon>
        <taxon>Ascomycota</taxon>
        <taxon>Pezizomycotina</taxon>
        <taxon>Dothideomycetes</taxon>
        <taxon>Dothideomycetidae</taxon>
        <taxon>Mycosphaerellales</taxon>
        <taxon>Teratosphaeriaceae</taxon>
        <taxon>Friedmanniomyces</taxon>
    </lineage>
</organism>
<evidence type="ECO:0000313" key="3">
    <source>
        <dbReference type="Proteomes" id="UP000309340"/>
    </source>
</evidence>
<comment type="caution">
    <text evidence="2">The sequence shown here is derived from an EMBL/GenBank/DDBJ whole genome shotgun (WGS) entry which is preliminary data.</text>
</comment>
<accession>A0A4U0WW75</accession>
<sequence length="438" mass="47427">MAKLIYQHCCLHHLGRSTDITGRVVDLVDRISFVDQTQTTSSLGRRVERQLQQRHEGASAMVTPLAVQRHAILLAGAPEASDLDWDGTALLASFNTPVKRFLGHQTAPSHLTQHEASTQPHRSAKWRAASMSNPAHDAAVPEPEDLPQTQSLSLDISDDAAEDQERLRFLEHSLALLSNLDSSQIAAPEDTTAFASTFSFATATTGTSFSTTYGSFSPSATSPAKPGNTAPPAPLNLRGDITDLKRLPPADHVTRIQPQTMTVNLLAAIISISPPRTVSLRKRTGEMEILEILLGDETRAGFGVTFWLTPGESQKEAKQHHQHHQRDDIRSSLQQLRAGDVLVAQNVALSAFNGCVYGQSLSRKFARNSTTITVLTGEVVVAVQGPMGMKGKFERVQKWADDFVGRTRRPGVAVRGVGTGRGGVEELPPDTQSCSKDG</sequence>
<evidence type="ECO:0000313" key="2">
    <source>
        <dbReference type="EMBL" id="TKA67026.1"/>
    </source>
</evidence>